<dbReference type="PRINTS" id="PR01692">
    <property type="entry name" value="LIPOCALINIMR"/>
</dbReference>
<gene>
    <name evidence="7" type="ORF">AS156_31250</name>
</gene>
<dbReference type="OrthoDB" id="8129715at2"/>
<evidence type="ECO:0000259" key="6">
    <source>
        <dbReference type="Pfam" id="PF04932"/>
    </source>
</evidence>
<keyword evidence="7" id="KW-0436">Ligase</keyword>
<name>A0A109K2E1_9BRAD</name>
<feature type="transmembrane region" description="Helical" evidence="5">
    <location>
        <begin position="121"/>
        <end position="143"/>
    </location>
</feature>
<protein>
    <submittedName>
        <fullName evidence="7">Ligase</fullName>
    </submittedName>
</protein>
<dbReference type="GO" id="GO:0016874">
    <property type="term" value="F:ligase activity"/>
    <property type="evidence" value="ECO:0007669"/>
    <property type="project" value="UniProtKB-KW"/>
</dbReference>
<evidence type="ECO:0000256" key="2">
    <source>
        <dbReference type="ARBA" id="ARBA00022692"/>
    </source>
</evidence>
<comment type="caution">
    <text evidence="7">The sequence shown here is derived from an EMBL/GenBank/DDBJ whole genome shotgun (WGS) entry which is preliminary data.</text>
</comment>
<keyword evidence="8" id="KW-1185">Reference proteome</keyword>
<evidence type="ECO:0000256" key="1">
    <source>
        <dbReference type="ARBA" id="ARBA00004141"/>
    </source>
</evidence>
<dbReference type="GO" id="GO:0016020">
    <property type="term" value="C:membrane"/>
    <property type="evidence" value="ECO:0007669"/>
    <property type="project" value="UniProtKB-SubCell"/>
</dbReference>
<feature type="transmembrane region" description="Helical" evidence="5">
    <location>
        <begin position="366"/>
        <end position="388"/>
    </location>
</feature>
<reference evidence="7 8" key="1">
    <citation type="submission" date="2015-11" db="EMBL/GenBank/DDBJ databases">
        <title>Draft Genome Sequence of the Strain BR 10303 (Bradyrhizobium sp.) isolated from nodules of Centrolobium paraense.</title>
        <authorList>
            <person name="Zelli J.E."/>
            <person name="Simoes-Araujo J.L."/>
            <person name="Barauna A.C."/>
            <person name="Silva K."/>
        </authorList>
    </citation>
    <scope>NUCLEOTIDE SEQUENCE [LARGE SCALE GENOMIC DNA]</scope>
    <source>
        <strain evidence="7 8">BR 10303</strain>
    </source>
</reference>
<dbReference type="Pfam" id="PF04932">
    <property type="entry name" value="Wzy_C"/>
    <property type="match status" value="1"/>
</dbReference>
<evidence type="ECO:0000313" key="7">
    <source>
        <dbReference type="EMBL" id="KWV59547.1"/>
    </source>
</evidence>
<feature type="transmembrane region" description="Helical" evidence="5">
    <location>
        <begin position="93"/>
        <end position="114"/>
    </location>
</feature>
<dbReference type="PANTHER" id="PTHR37422:SF13">
    <property type="entry name" value="LIPOPOLYSACCHARIDE BIOSYNTHESIS PROTEIN PA4999-RELATED"/>
    <property type="match status" value="1"/>
</dbReference>
<dbReference type="EMBL" id="LNCU01000030">
    <property type="protein sequence ID" value="KWV59547.1"/>
    <property type="molecule type" value="Genomic_DNA"/>
</dbReference>
<proteinExistence type="predicted"/>
<feature type="transmembrane region" description="Helical" evidence="5">
    <location>
        <begin position="190"/>
        <end position="209"/>
    </location>
</feature>
<evidence type="ECO:0000313" key="8">
    <source>
        <dbReference type="Proteomes" id="UP000057737"/>
    </source>
</evidence>
<sequence>MASSTSAAAVPVWRDPARWAMTTDVIAVLIALSLPWSTSLVGIFGVLLLIAIAPTLDLRAFWTLLKQPICAVPAALFGLALVGTLWSDAAWGARLYAVEPTAKLLVLPFLFYHFRRSTRGTWVFTAFLVSCTLLMIMSWLVLVHPGLSLKPPGGERGIFVKDYINQSQEFTLCAVALAYPIVMTLQARRIALAVLLIAIALSFFANMAFVVVSRTALVTVPIMFAVFALLHLRWRSIVLILCVTAAFAVVVWHTSPQLRRTAESFTREYELYKAHNSPTSIGLRLEFWRKSLGFFAEAPIIGHGTGATRGLFERVATGGVDHASGEVIGNPHNQTLNVAVQWGMVGVVILYAMWILHLLLFRGGGLANWVGLLVVVQNVFTSLFNSHIFDFHEGWMYVLGVGVAGGMALKARSPASVEPERPIHP</sequence>
<keyword evidence="3 5" id="KW-1133">Transmembrane helix</keyword>
<feature type="transmembrane region" description="Helical" evidence="5">
    <location>
        <begin position="68"/>
        <end position="87"/>
    </location>
</feature>
<dbReference type="InterPro" id="IPR007016">
    <property type="entry name" value="O-antigen_ligase-rel_domated"/>
</dbReference>
<feature type="transmembrane region" description="Helical" evidence="5">
    <location>
        <begin position="237"/>
        <end position="255"/>
    </location>
</feature>
<feature type="domain" description="O-antigen ligase-related" evidence="6">
    <location>
        <begin position="205"/>
        <end position="350"/>
    </location>
</feature>
<dbReference type="Proteomes" id="UP000057737">
    <property type="component" value="Unassembled WGS sequence"/>
</dbReference>
<feature type="transmembrane region" description="Helical" evidence="5">
    <location>
        <begin position="25"/>
        <end position="56"/>
    </location>
</feature>
<dbReference type="RefSeq" id="WP_066501841.1">
    <property type="nucleotide sequence ID" value="NZ_LNCU01000030.1"/>
</dbReference>
<feature type="transmembrane region" description="Helical" evidence="5">
    <location>
        <begin position="339"/>
        <end position="359"/>
    </location>
</feature>
<organism evidence="7 8">
    <name type="scientific">Bradyrhizobium macuxiense</name>
    <dbReference type="NCBI Taxonomy" id="1755647"/>
    <lineage>
        <taxon>Bacteria</taxon>
        <taxon>Pseudomonadati</taxon>
        <taxon>Pseudomonadota</taxon>
        <taxon>Alphaproteobacteria</taxon>
        <taxon>Hyphomicrobiales</taxon>
        <taxon>Nitrobacteraceae</taxon>
        <taxon>Bradyrhizobium</taxon>
    </lineage>
</organism>
<evidence type="ECO:0000256" key="5">
    <source>
        <dbReference type="SAM" id="Phobius"/>
    </source>
</evidence>
<keyword evidence="4 5" id="KW-0472">Membrane</keyword>
<accession>A0A109K2E1</accession>
<dbReference type="InterPro" id="IPR008075">
    <property type="entry name" value="LIMR"/>
</dbReference>
<keyword evidence="2 5" id="KW-0812">Transmembrane</keyword>
<dbReference type="AlphaFoldDB" id="A0A109K2E1"/>
<evidence type="ECO:0000256" key="4">
    <source>
        <dbReference type="ARBA" id="ARBA00023136"/>
    </source>
</evidence>
<dbReference type="InterPro" id="IPR051533">
    <property type="entry name" value="WaaL-like"/>
</dbReference>
<evidence type="ECO:0000256" key="3">
    <source>
        <dbReference type="ARBA" id="ARBA00022989"/>
    </source>
</evidence>
<comment type="subcellular location">
    <subcellularLocation>
        <location evidence="1">Membrane</location>
        <topology evidence="1">Multi-pass membrane protein</topology>
    </subcellularLocation>
</comment>
<dbReference type="PANTHER" id="PTHR37422">
    <property type="entry name" value="TEICHURONIC ACID BIOSYNTHESIS PROTEIN TUAE"/>
    <property type="match status" value="1"/>
</dbReference>